<organism evidence="1 2">
    <name type="scientific">Fodinibius roseus</name>
    <dbReference type="NCBI Taxonomy" id="1194090"/>
    <lineage>
        <taxon>Bacteria</taxon>
        <taxon>Pseudomonadati</taxon>
        <taxon>Balneolota</taxon>
        <taxon>Balneolia</taxon>
        <taxon>Balneolales</taxon>
        <taxon>Balneolaceae</taxon>
        <taxon>Fodinibius</taxon>
    </lineage>
</organism>
<dbReference type="Proteomes" id="UP000184041">
    <property type="component" value="Unassembled WGS sequence"/>
</dbReference>
<protein>
    <submittedName>
        <fullName evidence="1">Uncharacterized protein</fullName>
    </submittedName>
</protein>
<proteinExistence type="predicted"/>
<sequence length="56" mass="6448">MSAFRQNVSGQLAGKNEEVHWDKISGKAVAFEDKRIAARLLVEIDYTNRRKTIEQE</sequence>
<accession>A0A1M5EIF0</accession>
<dbReference type="STRING" id="1194090.SAMN05443144_11371"/>
<gene>
    <name evidence="1" type="ORF">SAMN05443144_11371</name>
</gene>
<dbReference type="RefSeq" id="WP_170864381.1">
    <property type="nucleotide sequence ID" value="NZ_FQUS01000013.1"/>
</dbReference>
<evidence type="ECO:0000313" key="1">
    <source>
        <dbReference type="EMBL" id="SHF79063.1"/>
    </source>
</evidence>
<keyword evidence="2" id="KW-1185">Reference proteome</keyword>
<dbReference type="EMBL" id="FQUS01000013">
    <property type="protein sequence ID" value="SHF79063.1"/>
    <property type="molecule type" value="Genomic_DNA"/>
</dbReference>
<name>A0A1M5EIF0_9BACT</name>
<evidence type="ECO:0000313" key="2">
    <source>
        <dbReference type="Proteomes" id="UP000184041"/>
    </source>
</evidence>
<reference evidence="1 2" key="1">
    <citation type="submission" date="2016-11" db="EMBL/GenBank/DDBJ databases">
        <authorList>
            <person name="Jaros S."/>
            <person name="Januszkiewicz K."/>
            <person name="Wedrychowicz H."/>
        </authorList>
    </citation>
    <scope>NUCLEOTIDE SEQUENCE [LARGE SCALE GENOMIC DNA]</scope>
    <source>
        <strain evidence="1 2">DSM 21986</strain>
    </source>
</reference>
<dbReference type="AlphaFoldDB" id="A0A1M5EIF0"/>